<dbReference type="EMBL" id="CM042028">
    <property type="protein sequence ID" value="KAI3799809.1"/>
    <property type="molecule type" value="Genomic_DNA"/>
</dbReference>
<name>A0ACB9HV35_9ASTR</name>
<comment type="caution">
    <text evidence="1">The sequence shown here is derived from an EMBL/GenBank/DDBJ whole genome shotgun (WGS) entry which is preliminary data.</text>
</comment>
<sequence>MALERRPGLFKNVTNLHLKMVIIKDLDPFSMFPALDKLTLLYCPLNTHIGNVLNVNGLRLSELIISSNNHHQRVNLTTPKLRYFEYRGVNFPQLTTHDLPILDTAVVDYNGFSQEKIVFDHVLMLFNALCNAKSLTVFSSVVHILSLFSDELVNRRTPFRDLKCLKLDFSDQYFFEQGPCKMWSESIKLVQGAKAYLLQNSHDVQFTIRFVCSPRMVPMHKVNFDAKSEYDMIQNYKVLQDVFNKLKITKDMSIRESLMKAEKALKLSQRKDWYKILGVSKSASISEIKRSYKKLALHWHLDKNVDNREEAEKNRKQVLISYLSQVVVILLSIQVLCGRKLWDGNGGNNHAIEYYNETHYPLAVKLGTITSDLEGAGVFSYPEDESVTNPLLADHLAFFGIDFSSLQKVHDCKKMCTLEKRGNIYIITLTGDDDHRLNPTLLDSLIAAVHRIRSETTTPSALITTAHGKFFSNGYDLAWSQSDPERHILMSSKLRLLVRDLISLPMPTLAAVTGHASAGGFILAQAHDYVLMRKDRGFLYMSELDIKLVVPDWFVKLLKSKIGSPALRDVVLRAEKVTAEAAVARGIIYSAHNSAEETVKAAIGLAEALVMRNWDGHVYGRNRKVLLGDVLPALDFDETVEDVAHANVVSSKL</sequence>
<keyword evidence="2" id="KW-1185">Reference proteome</keyword>
<proteinExistence type="predicted"/>
<evidence type="ECO:0000313" key="2">
    <source>
        <dbReference type="Proteomes" id="UP001056120"/>
    </source>
</evidence>
<dbReference type="Proteomes" id="UP001056120">
    <property type="component" value="Linkage Group LG11"/>
</dbReference>
<protein>
    <submittedName>
        <fullName evidence="1">Uncharacterized protein</fullName>
    </submittedName>
</protein>
<organism evidence="1 2">
    <name type="scientific">Smallanthus sonchifolius</name>
    <dbReference type="NCBI Taxonomy" id="185202"/>
    <lineage>
        <taxon>Eukaryota</taxon>
        <taxon>Viridiplantae</taxon>
        <taxon>Streptophyta</taxon>
        <taxon>Embryophyta</taxon>
        <taxon>Tracheophyta</taxon>
        <taxon>Spermatophyta</taxon>
        <taxon>Magnoliopsida</taxon>
        <taxon>eudicotyledons</taxon>
        <taxon>Gunneridae</taxon>
        <taxon>Pentapetalae</taxon>
        <taxon>asterids</taxon>
        <taxon>campanulids</taxon>
        <taxon>Asterales</taxon>
        <taxon>Asteraceae</taxon>
        <taxon>Asteroideae</taxon>
        <taxon>Heliantheae alliance</taxon>
        <taxon>Millerieae</taxon>
        <taxon>Smallanthus</taxon>
    </lineage>
</organism>
<accession>A0ACB9HV35</accession>
<evidence type="ECO:0000313" key="1">
    <source>
        <dbReference type="EMBL" id="KAI3799809.1"/>
    </source>
</evidence>
<gene>
    <name evidence="1" type="ORF">L1987_35113</name>
</gene>
<reference evidence="1 2" key="2">
    <citation type="journal article" date="2022" name="Mol. Ecol. Resour.">
        <title>The genomes of chicory, endive, great burdock and yacon provide insights into Asteraceae paleo-polyploidization history and plant inulin production.</title>
        <authorList>
            <person name="Fan W."/>
            <person name="Wang S."/>
            <person name="Wang H."/>
            <person name="Wang A."/>
            <person name="Jiang F."/>
            <person name="Liu H."/>
            <person name="Zhao H."/>
            <person name="Xu D."/>
            <person name="Zhang Y."/>
        </authorList>
    </citation>
    <scope>NUCLEOTIDE SEQUENCE [LARGE SCALE GENOMIC DNA]</scope>
    <source>
        <strain evidence="2">cv. Yunnan</strain>
        <tissue evidence="1">Leaves</tissue>
    </source>
</reference>
<reference evidence="2" key="1">
    <citation type="journal article" date="2022" name="Mol. Ecol. Resour.">
        <title>The genomes of chicory, endive, great burdock and yacon provide insights into Asteraceae palaeo-polyploidization history and plant inulin production.</title>
        <authorList>
            <person name="Fan W."/>
            <person name="Wang S."/>
            <person name="Wang H."/>
            <person name="Wang A."/>
            <person name="Jiang F."/>
            <person name="Liu H."/>
            <person name="Zhao H."/>
            <person name="Xu D."/>
            <person name="Zhang Y."/>
        </authorList>
    </citation>
    <scope>NUCLEOTIDE SEQUENCE [LARGE SCALE GENOMIC DNA]</scope>
    <source>
        <strain evidence="2">cv. Yunnan</strain>
    </source>
</reference>